<dbReference type="Proteomes" id="UP000540685">
    <property type="component" value="Unassembled WGS sequence"/>
</dbReference>
<dbReference type="AlphaFoldDB" id="A0A7W9IGH3"/>
<dbReference type="EMBL" id="JACHMP010000001">
    <property type="protein sequence ID" value="MBB5820320.1"/>
    <property type="molecule type" value="Genomic_DNA"/>
</dbReference>
<evidence type="ECO:0000313" key="2">
    <source>
        <dbReference type="Proteomes" id="UP000540685"/>
    </source>
</evidence>
<sequence length="85" mass="9887">MNLADLYDAVPLVIRLVGGYHDGERCTVRDRTWPPRWRMPGAVAPVRFTSFDSSPVAEVQRYPTYAYTDFVNDHGERVYRYIGLY</sequence>
<organism evidence="1 2">
    <name type="scientific">Streptosporangium becharense</name>
    <dbReference type="NCBI Taxonomy" id="1816182"/>
    <lineage>
        <taxon>Bacteria</taxon>
        <taxon>Bacillati</taxon>
        <taxon>Actinomycetota</taxon>
        <taxon>Actinomycetes</taxon>
        <taxon>Streptosporangiales</taxon>
        <taxon>Streptosporangiaceae</taxon>
        <taxon>Streptosporangium</taxon>
    </lineage>
</organism>
<gene>
    <name evidence="1" type="ORF">F4562_003382</name>
</gene>
<protein>
    <submittedName>
        <fullName evidence="1">Uncharacterized protein</fullName>
    </submittedName>
</protein>
<keyword evidence="2" id="KW-1185">Reference proteome</keyword>
<dbReference type="RefSeq" id="WP_184547535.1">
    <property type="nucleotide sequence ID" value="NZ_JACHMP010000001.1"/>
</dbReference>
<proteinExistence type="predicted"/>
<evidence type="ECO:0000313" key="1">
    <source>
        <dbReference type="EMBL" id="MBB5820320.1"/>
    </source>
</evidence>
<comment type="caution">
    <text evidence="1">The sequence shown here is derived from an EMBL/GenBank/DDBJ whole genome shotgun (WGS) entry which is preliminary data.</text>
</comment>
<accession>A0A7W9IGH3</accession>
<reference evidence="1 2" key="1">
    <citation type="submission" date="2020-08" db="EMBL/GenBank/DDBJ databases">
        <title>Sequencing the genomes of 1000 actinobacteria strains.</title>
        <authorList>
            <person name="Klenk H.-P."/>
        </authorList>
    </citation>
    <scope>NUCLEOTIDE SEQUENCE [LARGE SCALE GENOMIC DNA]</scope>
    <source>
        <strain evidence="1 2">DSM 46887</strain>
    </source>
</reference>
<name>A0A7W9IGH3_9ACTN</name>